<evidence type="ECO:0000313" key="3">
    <source>
        <dbReference type="RefSeq" id="XP_022310617.1"/>
    </source>
</evidence>
<reference evidence="3 4" key="1">
    <citation type="submission" date="2025-04" db="UniProtKB">
        <authorList>
            <consortium name="RefSeq"/>
        </authorList>
    </citation>
    <scope>IDENTIFICATION</scope>
    <source>
        <tissue evidence="3 4">Whole sample</tissue>
    </source>
</reference>
<dbReference type="PANTHER" id="PTHR23080">
    <property type="entry name" value="THAP DOMAIN PROTEIN"/>
    <property type="match status" value="1"/>
</dbReference>
<dbReference type="AlphaFoldDB" id="A0A8B8C4J7"/>
<dbReference type="OrthoDB" id="6122674at2759"/>
<dbReference type="InterPro" id="IPR027805">
    <property type="entry name" value="Transposase_HTH_dom"/>
</dbReference>
<proteinExistence type="predicted"/>
<organism evidence="2 3">
    <name type="scientific">Crassostrea virginica</name>
    <name type="common">Eastern oyster</name>
    <dbReference type="NCBI Taxonomy" id="6565"/>
    <lineage>
        <taxon>Eukaryota</taxon>
        <taxon>Metazoa</taxon>
        <taxon>Spiralia</taxon>
        <taxon>Lophotrochozoa</taxon>
        <taxon>Mollusca</taxon>
        <taxon>Bivalvia</taxon>
        <taxon>Autobranchia</taxon>
        <taxon>Pteriomorphia</taxon>
        <taxon>Ostreida</taxon>
        <taxon>Ostreoidea</taxon>
        <taxon>Ostreidae</taxon>
        <taxon>Crassostrea</taxon>
    </lineage>
</organism>
<dbReference type="Proteomes" id="UP000694844">
    <property type="component" value="Chromosome 9"/>
</dbReference>
<dbReference type="PANTHER" id="PTHR23080:SF143">
    <property type="entry name" value="SI:DKEY-56D12.4"/>
    <property type="match status" value="1"/>
</dbReference>
<sequence>MEMQRLSSEIRIMEEELNTLKLICEKRKPMTVAEIRYSEEKMLLYTSIQYDVFQVLVMLLGRFELKYFNGWTPSLSIENQLLIVLMKLKLNLRDTDLAHRFCVSRTTISNIFNTLLNALPEMLYVGVVDTCFPSQLKCKGSMPKSFAEFSSARASMDAIETTQDISGHLDTQAMAYSSYKSQHTESYDLRSTKWCYHLLFSFISWIYIRCCNSSPQQSSGEIQTWGPNFS</sequence>
<gene>
    <name evidence="3 4" type="primary">LOC111115974</name>
</gene>
<evidence type="ECO:0000313" key="2">
    <source>
        <dbReference type="Proteomes" id="UP000694844"/>
    </source>
</evidence>
<dbReference type="KEGG" id="cvn:111115974"/>
<name>A0A8B8C4J7_CRAVI</name>
<dbReference type="RefSeq" id="XP_022310618.1">
    <property type="nucleotide sequence ID" value="XM_022454910.1"/>
</dbReference>
<evidence type="ECO:0000313" key="4">
    <source>
        <dbReference type="RefSeq" id="XP_022310618.1"/>
    </source>
</evidence>
<feature type="domain" description="Transposase Helix-turn-helix" evidence="1">
    <location>
        <begin position="74"/>
        <end position="121"/>
    </location>
</feature>
<dbReference type="RefSeq" id="XP_022310617.1">
    <property type="nucleotide sequence ID" value="XM_022454909.1"/>
</dbReference>
<accession>A0A8B8C4J7</accession>
<keyword evidence="2" id="KW-1185">Reference proteome</keyword>
<protein>
    <submittedName>
        <fullName evidence="3 4">Uncharacterized protein LOC111115974</fullName>
    </submittedName>
</protein>
<dbReference type="Pfam" id="PF13613">
    <property type="entry name" value="HTH_Tnp_4"/>
    <property type="match status" value="1"/>
</dbReference>
<dbReference type="GeneID" id="111115974"/>
<evidence type="ECO:0000259" key="1">
    <source>
        <dbReference type="Pfam" id="PF13613"/>
    </source>
</evidence>